<dbReference type="AlphaFoldDB" id="A0A062UAY6"/>
<proteinExistence type="predicted"/>
<dbReference type="PRINTS" id="PR00111">
    <property type="entry name" value="ABHYDROLASE"/>
</dbReference>
<accession>A0A062UAY6</accession>
<dbReference type="STRING" id="1280946.HY29_03500"/>
<dbReference type="GO" id="GO:0003824">
    <property type="term" value="F:catalytic activity"/>
    <property type="evidence" value="ECO:0007669"/>
    <property type="project" value="InterPro"/>
</dbReference>
<dbReference type="SUPFAM" id="SSF53474">
    <property type="entry name" value="alpha/beta-Hydrolases"/>
    <property type="match status" value="1"/>
</dbReference>
<evidence type="ECO:0000313" key="3">
    <source>
        <dbReference type="Proteomes" id="UP000027037"/>
    </source>
</evidence>
<dbReference type="InterPro" id="IPR000073">
    <property type="entry name" value="AB_hydrolase_1"/>
</dbReference>
<dbReference type="PRINTS" id="PR00412">
    <property type="entry name" value="EPOXHYDRLASE"/>
</dbReference>
<dbReference type="EMBL" id="AWFF01000054">
    <property type="protein sequence ID" value="KCZ53295.1"/>
    <property type="molecule type" value="Genomic_DNA"/>
</dbReference>
<dbReference type="RefSeq" id="WP_034797661.1">
    <property type="nucleotide sequence ID" value="NZ_AWFF01000054.1"/>
</dbReference>
<dbReference type="InterPro" id="IPR000639">
    <property type="entry name" value="Epox_hydrolase-like"/>
</dbReference>
<dbReference type="PANTHER" id="PTHR46438:SF11">
    <property type="entry name" value="LIPASE-RELATED"/>
    <property type="match status" value="1"/>
</dbReference>
<dbReference type="PATRIC" id="fig|1280946.3.peg.2613"/>
<dbReference type="Gene3D" id="3.40.50.1820">
    <property type="entry name" value="alpha/beta hydrolase"/>
    <property type="match status" value="1"/>
</dbReference>
<evidence type="ECO:0000313" key="2">
    <source>
        <dbReference type="EMBL" id="KCZ53295.1"/>
    </source>
</evidence>
<dbReference type="Proteomes" id="UP000027037">
    <property type="component" value="Unassembled WGS sequence"/>
</dbReference>
<dbReference type="Pfam" id="PF00561">
    <property type="entry name" value="Abhydrolase_1"/>
    <property type="match status" value="1"/>
</dbReference>
<comment type="caution">
    <text evidence="2">The sequence shown here is derived from an EMBL/GenBank/DDBJ whole genome shotgun (WGS) entry which is preliminary data.</text>
</comment>
<name>A0A062UAY6_9PROT</name>
<gene>
    <name evidence="2" type="ORF">HY29_03500</name>
</gene>
<keyword evidence="3" id="KW-1185">Reference proteome</keyword>
<organism evidence="2 3">
    <name type="scientific">Hyphomonas beringensis</name>
    <dbReference type="NCBI Taxonomy" id="1280946"/>
    <lineage>
        <taxon>Bacteria</taxon>
        <taxon>Pseudomonadati</taxon>
        <taxon>Pseudomonadota</taxon>
        <taxon>Alphaproteobacteria</taxon>
        <taxon>Hyphomonadales</taxon>
        <taxon>Hyphomonadaceae</taxon>
        <taxon>Hyphomonas</taxon>
    </lineage>
</organism>
<dbReference type="PANTHER" id="PTHR46438">
    <property type="entry name" value="ALPHA/BETA-HYDROLASES SUPERFAMILY PROTEIN"/>
    <property type="match status" value="1"/>
</dbReference>
<reference evidence="2 3" key="1">
    <citation type="journal article" date="2014" name="Antonie Van Leeuwenhoek">
        <title>Hyphomonas beringensis sp. nov. and Hyphomonas chukchiensis sp. nov., isolated from surface seawater of the Bering Sea and Chukchi Sea.</title>
        <authorList>
            <person name="Li C."/>
            <person name="Lai Q."/>
            <person name="Li G."/>
            <person name="Dong C."/>
            <person name="Wang J."/>
            <person name="Liao Y."/>
            <person name="Shao Z."/>
        </authorList>
    </citation>
    <scope>NUCLEOTIDE SEQUENCE [LARGE SCALE GENOMIC DNA]</scope>
    <source>
        <strain evidence="2 3">25B14_1</strain>
    </source>
</reference>
<evidence type="ECO:0000259" key="1">
    <source>
        <dbReference type="Pfam" id="PF00561"/>
    </source>
</evidence>
<feature type="domain" description="AB hydrolase-1" evidence="1">
    <location>
        <begin position="29"/>
        <end position="264"/>
    </location>
</feature>
<dbReference type="InterPro" id="IPR029058">
    <property type="entry name" value="AB_hydrolase_fold"/>
</dbReference>
<dbReference type="OrthoDB" id="9804723at2"/>
<dbReference type="eggNOG" id="COG0596">
    <property type="taxonomic scope" value="Bacteria"/>
</dbReference>
<protein>
    <recommendedName>
        <fullName evidence="1">AB hydrolase-1 domain-containing protein</fullName>
    </recommendedName>
</protein>
<sequence>MFDAPYESKFVDDPKGKVHYLDVGEGEVVFLIQGGGPGAYGYSNYRRNVGPLAEQGRRVITIDLPGFGQSDKRYGHEGLFDPMAEAVLDIMNHEGIEKASFVGNSLGGGTSLRFALDNPDRTNKLILMGPGGSIPMTSTFPTEGLLRMLTFYDGEGPTIEKLRKVVELLVYDPSEISDDLLEERLKTAMAPQTLKDPPLRGQAHNPRNDLWRERLDLLPHPTLLLWGREDRVLPLDAAFILLKTIPNADLHVFSKCGHWCQWERADEFNEIVGKFLDRSY</sequence>